<dbReference type="Pfam" id="PF01381">
    <property type="entry name" value="HTH_3"/>
    <property type="match status" value="1"/>
</dbReference>
<proteinExistence type="predicted"/>
<dbReference type="GO" id="GO:0003677">
    <property type="term" value="F:DNA binding"/>
    <property type="evidence" value="ECO:0007669"/>
    <property type="project" value="UniProtKB-KW"/>
</dbReference>
<dbReference type="SUPFAM" id="SSF47413">
    <property type="entry name" value="lambda repressor-like DNA-binding domains"/>
    <property type="match status" value="1"/>
</dbReference>
<dbReference type="Gene3D" id="1.10.260.40">
    <property type="entry name" value="lambda repressor-like DNA-binding domains"/>
    <property type="match status" value="1"/>
</dbReference>
<name>E6PDC4_9ZZZZ</name>
<dbReference type="PANTHER" id="PTHR36924:SF1">
    <property type="entry name" value="ANTITOXIN HIGA-1"/>
    <property type="match status" value="1"/>
</dbReference>
<feature type="domain" description="HTH cro/C1-type" evidence="2">
    <location>
        <begin position="24"/>
        <end position="69"/>
    </location>
</feature>
<dbReference type="CDD" id="cd00093">
    <property type="entry name" value="HTH_XRE"/>
    <property type="match status" value="1"/>
</dbReference>
<dbReference type="InterPro" id="IPR001387">
    <property type="entry name" value="Cro/C1-type_HTH"/>
</dbReference>
<dbReference type="NCBIfam" id="TIGR02607">
    <property type="entry name" value="antidote_HigA"/>
    <property type="match status" value="1"/>
</dbReference>
<evidence type="ECO:0000256" key="1">
    <source>
        <dbReference type="ARBA" id="ARBA00023125"/>
    </source>
</evidence>
<sequence>MKHRVTPTHPGEVLLEDFLKPLEMSAHALALALRVPVSRISEITKARRSLTAETALRLSRYFGTTPEFWIRLQGKYDLAIAADAKAEDIQRDIRPRAAVHA</sequence>
<evidence type="ECO:0000259" key="2">
    <source>
        <dbReference type="PROSITE" id="PS50943"/>
    </source>
</evidence>
<keyword evidence="1" id="KW-0238">DNA-binding</keyword>
<dbReference type="InterPro" id="IPR010982">
    <property type="entry name" value="Lambda_DNA-bd_dom_sf"/>
</dbReference>
<comment type="caution">
    <text evidence="3">The sequence shown here is derived from an EMBL/GenBank/DDBJ whole genome shotgun (WGS) entry which is preliminary data.</text>
</comment>
<evidence type="ECO:0000313" key="3">
    <source>
        <dbReference type="EMBL" id="CBH74476.1"/>
    </source>
</evidence>
<dbReference type="AlphaFoldDB" id="E6PDC4"/>
<reference evidence="3" key="1">
    <citation type="submission" date="2009-10" db="EMBL/GenBank/DDBJ databases">
        <title>Diversity of trophic interactions inside an arsenic-rich microbial ecosystem.</title>
        <authorList>
            <person name="Bertin P.N."/>
            <person name="Heinrich-Salmeron A."/>
            <person name="Pelletier E."/>
            <person name="Goulhen-Chollet F."/>
            <person name="Arsene-Ploetze F."/>
            <person name="Gallien S."/>
            <person name="Calteau A."/>
            <person name="Vallenet D."/>
            <person name="Casiot C."/>
            <person name="Chane-Woon-Ming B."/>
            <person name="Giloteaux L."/>
            <person name="Barakat M."/>
            <person name="Bonnefoy V."/>
            <person name="Bruneel O."/>
            <person name="Chandler M."/>
            <person name="Cleiss J."/>
            <person name="Duran R."/>
            <person name="Elbaz-Poulichet F."/>
            <person name="Fonknechten N."/>
            <person name="Lauga B."/>
            <person name="Mornico D."/>
            <person name="Ortet P."/>
            <person name="Schaeffer C."/>
            <person name="Siguier P."/>
            <person name="Alexander Thil Smith A."/>
            <person name="Van Dorsselaer A."/>
            <person name="Weissenbach J."/>
            <person name="Medigue C."/>
            <person name="Le Paslier D."/>
        </authorList>
    </citation>
    <scope>NUCLEOTIDE SEQUENCE</scope>
</reference>
<dbReference type="EMBL" id="CABL01000001">
    <property type="protein sequence ID" value="CBH74476.1"/>
    <property type="molecule type" value="Genomic_DNA"/>
</dbReference>
<dbReference type="EMBL" id="CABO01000034">
    <property type="protein sequence ID" value="CBI02303.1"/>
    <property type="molecule type" value="Genomic_DNA"/>
</dbReference>
<gene>
    <name evidence="3" type="ORF">CARN1_2363</name>
    <name evidence="4" type="ORF">CARN4_1010</name>
</gene>
<dbReference type="PROSITE" id="PS50943">
    <property type="entry name" value="HTH_CROC1"/>
    <property type="match status" value="1"/>
</dbReference>
<protein>
    <submittedName>
        <fullName evidence="3">Plasmid maintenance system antidote protein, XRE family</fullName>
    </submittedName>
    <submittedName>
        <fullName evidence="4">Plasmid maintenance system antidote protein,XRE family</fullName>
    </submittedName>
</protein>
<evidence type="ECO:0000313" key="4">
    <source>
        <dbReference type="EMBL" id="CBI02303.1"/>
    </source>
</evidence>
<dbReference type="PANTHER" id="PTHR36924">
    <property type="entry name" value="ANTITOXIN HIGA-1"/>
    <property type="match status" value="1"/>
</dbReference>
<dbReference type="InterPro" id="IPR013430">
    <property type="entry name" value="Toxin_antidote_HigA"/>
</dbReference>
<organism evidence="3">
    <name type="scientific">mine drainage metagenome</name>
    <dbReference type="NCBI Taxonomy" id="410659"/>
    <lineage>
        <taxon>unclassified sequences</taxon>
        <taxon>metagenomes</taxon>
        <taxon>ecological metagenomes</taxon>
    </lineage>
</organism>
<dbReference type="SMART" id="SM00530">
    <property type="entry name" value="HTH_XRE"/>
    <property type="match status" value="1"/>
</dbReference>
<accession>E6PDC4</accession>